<dbReference type="OrthoDB" id="5421421at2"/>
<evidence type="ECO:0000313" key="4">
    <source>
        <dbReference type="EMBL" id="KWV46899.1"/>
    </source>
</evidence>
<feature type="transmembrane region" description="Helical" evidence="1">
    <location>
        <begin position="96"/>
        <end position="118"/>
    </location>
</feature>
<dbReference type="EMBL" id="LNCU01000115">
    <property type="protein sequence ID" value="KWV46899.1"/>
    <property type="molecule type" value="Genomic_DNA"/>
</dbReference>
<comment type="caution">
    <text evidence="4">The sequence shown here is derived from an EMBL/GenBank/DDBJ whole genome shotgun (WGS) entry which is preliminary data.</text>
</comment>
<dbReference type="InterPro" id="IPR010840">
    <property type="entry name" value="YqiJ_OB"/>
</dbReference>
<dbReference type="RefSeq" id="WP_066513966.1">
    <property type="nucleotide sequence ID" value="NZ_LNCU01000115.1"/>
</dbReference>
<dbReference type="AlphaFoldDB" id="A0A109JDH0"/>
<protein>
    <recommendedName>
        <fullName evidence="6">Membrane protein implicated in regulation of membrane protease activity</fullName>
    </recommendedName>
</protein>
<feature type="domain" description="Inner membrane protein YqiJ OB-fold" evidence="2">
    <location>
        <begin position="142"/>
        <end position="204"/>
    </location>
</feature>
<evidence type="ECO:0000259" key="3">
    <source>
        <dbReference type="Pfam" id="PF21001"/>
    </source>
</evidence>
<dbReference type="InterPro" id="IPR048376">
    <property type="entry name" value="YqiJ_N"/>
</dbReference>
<evidence type="ECO:0008006" key="6">
    <source>
        <dbReference type="Google" id="ProtNLM"/>
    </source>
</evidence>
<feature type="domain" description="Inner membrane protein YqiJ N-terminal" evidence="3">
    <location>
        <begin position="15"/>
        <end position="119"/>
    </location>
</feature>
<name>A0A109JDH0_9BRAD</name>
<evidence type="ECO:0000259" key="2">
    <source>
        <dbReference type="Pfam" id="PF07290"/>
    </source>
</evidence>
<keyword evidence="1" id="KW-1133">Transmembrane helix</keyword>
<evidence type="ECO:0000313" key="5">
    <source>
        <dbReference type="Proteomes" id="UP000057737"/>
    </source>
</evidence>
<keyword evidence="1" id="KW-0812">Transmembrane</keyword>
<organism evidence="4 5">
    <name type="scientific">Bradyrhizobium macuxiense</name>
    <dbReference type="NCBI Taxonomy" id="1755647"/>
    <lineage>
        <taxon>Bacteria</taxon>
        <taxon>Pseudomonadati</taxon>
        <taxon>Pseudomonadota</taxon>
        <taxon>Alphaproteobacteria</taxon>
        <taxon>Hyphomicrobiales</taxon>
        <taxon>Nitrobacteraceae</taxon>
        <taxon>Bradyrhizobium</taxon>
    </lineage>
</organism>
<dbReference type="Pfam" id="PF07290">
    <property type="entry name" value="YqiJ_OB"/>
    <property type="match status" value="1"/>
</dbReference>
<proteinExistence type="predicted"/>
<feature type="transmembrane region" description="Helical" evidence="1">
    <location>
        <begin position="70"/>
        <end position="90"/>
    </location>
</feature>
<keyword evidence="1" id="KW-0472">Membrane</keyword>
<reference evidence="4 5" key="1">
    <citation type="submission" date="2015-11" db="EMBL/GenBank/DDBJ databases">
        <title>Draft Genome Sequence of the Strain BR 10303 (Bradyrhizobium sp.) isolated from nodules of Centrolobium paraense.</title>
        <authorList>
            <person name="Zelli J.E."/>
            <person name="Simoes-Araujo J.L."/>
            <person name="Barauna A.C."/>
            <person name="Silva K."/>
        </authorList>
    </citation>
    <scope>NUCLEOTIDE SEQUENCE [LARGE SCALE GENOMIC DNA]</scope>
    <source>
        <strain evidence="4 5">BR 10303</strain>
    </source>
</reference>
<dbReference type="Pfam" id="PF21001">
    <property type="entry name" value="YqiJ_N"/>
    <property type="match status" value="1"/>
</dbReference>
<evidence type="ECO:0000256" key="1">
    <source>
        <dbReference type="SAM" id="Phobius"/>
    </source>
</evidence>
<accession>A0A109JDH0</accession>
<dbReference type="Proteomes" id="UP000057737">
    <property type="component" value="Unassembled WGS sequence"/>
</dbReference>
<keyword evidence="5" id="KW-1185">Reference proteome</keyword>
<feature type="transmembrane region" description="Helical" evidence="1">
    <location>
        <begin position="16"/>
        <end position="38"/>
    </location>
</feature>
<gene>
    <name evidence="4" type="ORF">AS156_20985</name>
</gene>
<sequence length="220" mass="22888">MSAVGDILLAPDVRPFAVAAAIMVTLGGIELLTTMVGLSISEFIGKDFAVEAESHNALSGLFLWINAGRLPLLILIILVLGIFSIGGFLLQGLAHAVGTAIPVSLAAVAAAFGSIPVIRNASRGLARIIPRDESYAVDDRDFVGKVATVAVGPLDQGLPGRVRLKDVFGNWHTVSARASPDSEALQVGASVLLVDRDAKSFIAIAAPADLIEQQQSSNRA</sequence>